<comment type="caution">
    <text evidence="2">The sequence shown here is derived from an EMBL/GenBank/DDBJ whole genome shotgun (WGS) entry which is preliminary data.</text>
</comment>
<dbReference type="EMBL" id="JAUSTY010000034">
    <property type="protein sequence ID" value="MDQ0168483.1"/>
    <property type="molecule type" value="Genomic_DNA"/>
</dbReference>
<evidence type="ECO:0000313" key="2">
    <source>
        <dbReference type="EMBL" id="MDQ0168483.1"/>
    </source>
</evidence>
<dbReference type="RefSeq" id="WP_343834697.1">
    <property type="nucleotide sequence ID" value="NZ_BAAADK010000040.1"/>
</dbReference>
<dbReference type="InterPro" id="IPR058365">
    <property type="entry name" value="DUF8052"/>
</dbReference>
<sequence>MVANQVGGAKMTFQHVHSYINQVCNLYVHHFDIYRNQKMEGFDLDFMAAHKRRDEKYMISKNIKVWGVENQQYIFTATSKQSISKEFIAQFKSSLNQVMPDFIPYKKEHMSTIFIGVVITNQTVSKTIEKEAVKYRKLKFLNFGWYGWAECYLAIVSLKENKIAIHPKGQPFVKPFIQILNEGVA</sequence>
<dbReference type="Proteomes" id="UP001235840">
    <property type="component" value="Unassembled WGS sequence"/>
</dbReference>
<accession>A0ABT9W5F7</accession>
<organism evidence="2 3">
    <name type="scientific">Caldalkalibacillus horti</name>
    <dbReference type="NCBI Taxonomy" id="77523"/>
    <lineage>
        <taxon>Bacteria</taxon>
        <taxon>Bacillati</taxon>
        <taxon>Bacillota</taxon>
        <taxon>Bacilli</taxon>
        <taxon>Bacillales</taxon>
        <taxon>Bacillaceae</taxon>
        <taxon>Caldalkalibacillus</taxon>
    </lineage>
</organism>
<evidence type="ECO:0000313" key="3">
    <source>
        <dbReference type="Proteomes" id="UP001235840"/>
    </source>
</evidence>
<keyword evidence="3" id="KW-1185">Reference proteome</keyword>
<feature type="domain" description="DUF8052" evidence="1">
    <location>
        <begin position="18"/>
        <end position="176"/>
    </location>
</feature>
<reference evidence="2 3" key="1">
    <citation type="submission" date="2023-07" db="EMBL/GenBank/DDBJ databases">
        <title>Genomic Encyclopedia of Type Strains, Phase IV (KMG-IV): sequencing the most valuable type-strain genomes for metagenomic binning, comparative biology and taxonomic classification.</title>
        <authorList>
            <person name="Goeker M."/>
        </authorList>
    </citation>
    <scope>NUCLEOTIDE SEQUENCE [LARGE SCALE GENOMIC DNA]</scope>
    <source>
        <strain evidence="2 3">DSM 12751</strain>
    </source>
</reference>
<dbReference type="Pfam" id="PF26226">
    <property type="entry name" value="DUF8052"/>
    <property type="match status" value="1"/>
</dbReference>
<protein>
    <recommendedName>
        <fullName evidence="1">DUF8052 domain-containing protein</fullName>
    </recommendedName>
</protein>
<proteinExistence type="predicted"/>
<name>A0ABT9W5F7_9BACI</name>
<gene>
    <name evidence="2" type="ORF">J2S11_004445</name>
</gene>
<evidence type="ECO:0000259" key="1">
    <source>
        <dbReference type="Pfam" id="PF26226"/>
    </source>
</evidence>